<reference evidence="2 3" key="1">
    <citation type="journal article" date="2024" name="Nat. Commun.">
        <title>Phylogenomics reveals the evolutionary origins of lichenization in chlorophyte algae.</title>
        <authorList>
            <person name="Puginier C."/>
            <person name="Libourel C."/>
            <person name="Otte J."/>
            <person name="Skaloud P."/>
            <person name="Haon M."/>
            <person name="Grisel S."/>
            <person name="Petersen M."/>
            <person name="Berrin J.G."/>
            <person name="Delaux P.M."/>
            <person name="Dal Grande F."/>
            <person name="Keller J."/>
        </authorList>
    </citation>
    <scope>NUCLEOTIDE SEQUENCE [LARGE SCALE GENOMIC DNA]</scope>
    <source>
        <strain evidence="2 3">SAG 2145</strain>
    </source>
</reference>
<organism evidence="2 3">
    <name type="scientific">Apatococcus lobatus</name>
    <dbReference type="NCBI Taxonomy" id="904363"/>
    <lineage>
        <taxon>Eukaryota</taxon>
        <taxon>Viridiplantae</taxon>
        <taxon>Chlorophyta</taxon>
        <taxon>core chlorophytes</taxon>
        <taxon>Trebouxiophyceae</taxon>
        <taxon>Chlorellales</taxon>
        <taxon>Chlorellaceae</taxon>
        <taxon>Apatococcus</taxon>
    </lineage>
</organism>
<comment type="caution">
    <text evidence="2">The sequence shown here is derived from an EMBL/GenBank/DDBJ whole genome shotgun (WGS) entry which is preliminary data.</text>
</comment>
<dbReference type="AlphaFoldDB" id="A0AAW1Q8Z9"/>
<accession>A0AAW1Q8Z9</accession>
<feature type="transmembrane region" description="Helical" evidence="1">
    <location>
        <begin position="186"/>
        <end position="206"/>
    </location>
</feature>
<evidence type="ECO:0000313" key="2">
    <source>
        <dbReference type="EMBL" id="KAK9818838.1"/>
    </source>
</evidence>
<keyword evidence="1" id="KW-1133">Transmembrane helix</keyword>
<name>A0AAW1Q8Z9_9CHLO</name>
<gene>
    <name evidence="2" type="ORF">WJX74_010640</name>
</gene>
<sequence length="207" mass="22492">MTTSCQERLNDIFEDYYDVPVLDTNYNCSDVLQTAIANQDGVGCPDDNSLLGCFSMASDTWLKFVNDCELFSVAPNCVPTGVSSGTSLAQCKRPSENAGFFLTNGRASFLNSLYGYGTGFVPNVGQGWETVAAEGSARRKLLQGGEVEGGGSGLAAGCFPDFYSPQDFHNFLLGTYQEPTYDNYKINPIGIIFWLLQGIGIILMAWF</sequence>
<evidence type="ECO:0000313" key="3">
    <source>
        <dbReference type="Proteomes" id="UP001438707"/>
    </source>
</evidence>
<keyword evidence="1" id="KW-0812">Transmembrane</keyword>
<proteinExistence type="predicted"/>
<dbReference type="EMBL" id="JALJOS010000054">
    <property type="protein sequence ID" value="KAK9818838.1"/>
    <property type="molecule type" value="Genomic_DNA"/>
</dbReference>
<evidence type="ECO:0008006" key="4">
    <source>
        <dbReference type="Google" id="ProtNLM"/>
    </source>
</evidence>
<evidence type="ECO:0000256" key="1">
    <source>
        <dbReference type="SAM" id="Phobius"/>
    </source>
</evidence>
<dbReference type="Proteomes" id="UP001438707">
    <property type="component" value="Unassembled WGS sequence"/>
</dbReference>
<keyword evidence="1" id="KW-0472">Membrane</keyword>
<protein>
    <recommendedName>
        <fullName evidence="4">FZ domain-containing protein</fullName>
    </recommendedName>
</protein>
<keyword evidence="3" id="KW-1185">Reference proteome</keyword>